<dbReference type="EMBL" id="PNJD01000165">
    <property type="protein sequence ID" value="PMP97561.1"/>
    <property type="molecule type" value="Genomic_DNA"/>
</dbReference>
<comment type="caution">
    <text evidence="1">The sequence shown here is derived from an EMBL/GenBank/DDBJ whole genome shotgun (WGS) entry which is preliminary data.</text>
</comment>
<gene>
    <name evidence="1" type="ORF">C0169_02710</name>
</gene>
<dbReference type="Proteomes" id="UP000235619">
    <property type="component" value="Unassembled WGS sequence"/>
</dbReference>
<sequence>MEEKILSQEEIDALLAGLAEGKIETEPEKKAELGEVRPFDFRNYTISARLRIPG</sequence>
<keyword evidence="1" id="KW-0966">Cell projection</keyword>
<protein>
    <submittedName>
        <fullName evidence="1">Flagellar motor switch protein FliM</fullName>
    </submittedName>
</protein>
<proteinExistence type="predicted"/>
<keyword evidence="1" id="KW-0282">Flagellum</keyword>
<feature type="non-terminal residue" evidence="1">
    <location>
        <position position="54"/>
    </location>
</feature>
<dbReference type="AlphaFoldDB" id="A0A2N7QFD7"/>
<reference evidence="1 2" key="1">
    <citation type="submission" date="2018-01" db="EMBL/GenBank/DDBJ databases">
        <title>Metagenomic assembled genomes from two thermal pools in the Uzon Caldera, Kamchatka, Russia.</title>
        <authorList>
            <person name="Wilkins L."/>
            <person name="Ettinger C."/>
        </authorList>
    </citation>
    <scope>NUCLEOTIDE SEQUENCE [LARGE SCALE GENOMIC DNA]</scope>
    <source>
        <strain evidence="1">ARK-04</strain>
    </source>
</reference>
<evidence type="ECO:0000313" key="2">
    <source>
        <dbReference type="Proteomes" id="UP000235619"/>
    </source>
</evidence>
<keyword evidence="1" id="KW-0969">Cilium</keyword>
<organism evidence="1 2">
    <name type="scientific">Thermodesulfobacterium geofontis</name>
    <dbReference type="NCBI Taxonomy" id="1295609"/>
    <lineage>
        <taxon>Bacteria</taxon>
        <taxon>Pseudomonadati</taxon>
        <taxon>Thermodesulfobacteriota</taxon>
        <taxon>Thermodesulfobacteria</taxon>
        <taxon>Thermodesulfobacteriales</taxon>
        <taxon>Thermodesulfobacteriaceae</taxon>
        <taxon>Thermodesulfobacterium</taxon>
    </lineage>
</organism>
<evidence type="ECO:0000313" key="1">
    <source>
        <dbReference type="EMBL" id="PMP97561.1"/>
    </source>
</evidence>
<accession>A0A2N7QFD7</accession>
<name>A0A2N7QFD7_9BACT</name>